<dbReference type="AlphaFoldDB" id="A0A101HGF3"/>
<comment type="caution">
    <text evidence="5">The sequence shown here is derived from an EMBL/GenBank/DDBJ whole genome shotgun (WGS) entry which is preliminary data.</text>
</comment>
<evidence type="ECO:0000313" key="5">
    <source>
        <dbReference type="EMBL" id="KUK76168.1"/>
    </source>
</evidence>
<keyword evidence="2" id="KW-0645">Protease</keyword>
<accession>A0A101HGF3</accession>
<evidence type="ECO:0000256" key="3">
    <source>
        <dbReference type="ARBA" id="ARBA00022801"/>
    </source>
</evidence>
<reference evidence="6" key="1">
    <citation type="journal article" date="2015" name="MBio">
        <title>Genome-Resolved Metagenomic Analysis Reveals Roles for Candidate Phyla and Other Microbial Community Members in Biogeochemical Transformations in Oil Reservoirs.</title>
        <authorList>
            <person name="Hu P."/>
            <person name="Tom L."/>
            <person name="Singh A."/>
            <person name="Thomas B.C."/>
            <person name="Baker B.J."/>
            <person name="Piceno Y.M."/>
            <person name="Andersen G.L."/>
            <person name="Banfield J.F."/>
        </authorList>
    </citation>
    <scope>NUCLEOTIDE SEQUENCE [LARGE SCALE GENOMIC DNA]</scope>
</reference>
<dbReference type="InterPro" id="IPR012548">
    <property type="entry name" value="MATCAP"/>
</dbReference>
<dbReference type="GO" id="GO:0006508">
    <property type="term" value="P:proteolysis"/>
    <property type="evidence" value="ECO:0007669"/>
    <property type="project" value="UniProtKB-KW"/>
</dbReference>
<dbReference type="Proteomes" id="UP000053904">
    <property type="component" value="Unassembled WGS sequence"/>
</dbReference>
<evidence type="ECO:0000313" key="6">
    <source>
        <dbReference type="Proteomes" id="UP000053904"/>
    </source>
</evidence>
<dbReference type="EMBL" id="LGGO01000195">
    <property type="protein sequence ID" value="KUK76168.1"/>
    <property type="molecule type" value="Genomic_DNA"/>
</dbReference>
<evidence type="ECO:0000256" key="4">
    <source>
        <dbReference type="ARBA" id="ARBA00023049"/>
    </source>
</evidence>
<keyword evidence="4" id="KW-0482">Metalloprotease</keyword>
<dbReference type="SMART" id="SM01154">
    <property type="entry name" value="DUF1704"/>
    <property type="match status" value="1"/>
</dbReference>
<comment type="cofactor">
    <cofactor evidence="1">
        <name>Zn(2+)</name>
        <dbReference type="ChEBI" id="CHEBI:29105"/>
    </cofactor>
</comment>
<dbReference type="GO" id="GO:0008237">
    <property type="term" value="F:metallopeptidase activity"/>
    <property type="evidence" value="ECO:0007669"/>
    <property type="project" value="UniProtKB-KW"/>
</dbReference>
<gene>
    <name evidence="5" type="ORF">XD93_1070</name>
</gene>
<sequence>MKRVLLSVSLYMLDIFTKKGKSALTLEEVTELLQHLRIPLSLVFTPTNLKEEKKKFFNSDTYEPIFEYKVVKNRNDEILKELANVKLISDVDPRISDFYIKLIESKKLASDLMHSVGNNDLVTELSLKKYRAPSATLFRNSARVLRGKLDNYDVRINTKIDRGEKLHYEQIENVFNVAFEMLGLEGWSVATSKNISKNGIKVGIKRKQILVDSNITRSEFKIKKTLIHEVGTHVLRSINGFETGFPALGNANLTSYLDIEEGLATWNEESMGYLTDKWLKKKAGMVWAIYLGENLSFRELYNALSGNFLKYSSWDIAYRVKRGLEDTSYPGIYGKDIVYFRGFRKVKRILEKDPTMYEKFYAGKIDYKRTRWVDEGLLAKPKIVPTKEMWKEIFKKAGI</sequence>
<name>A0A101HGF3_9BACT</name>
<keyword evidence="3" id="KW-0378">Hydrolase</keyword>
<evidence type="ECO:0000256" key="2">
    <source>
        <dbReference type="ARBA" id="ARBA00022670"/>
    </source>
</evidence>
<dbReference type="PANTHER" id="PTHR31817">
    <property type="match status" value="1"/>
</dbReference>
<dbReference type="Pfam" id="PF08014">
    <property type="entry name" value="MATCAP"/>
    <property type="match status" value="1"/>
</dbReference>
<protein>
    <submittedName>
        <fullName evidence="5">Seg</fullName>
    </submittedName>
</protein>
<dbReference type="PANTHER" id="PTHR31817:SF0">
    <property type="entry name" value="CHROMOSOME UNDETERMINED SCAFFOLD_67, WHOLE GENOME SHOTGUN SEQUENCE"/>
    <property type="match status" value="1"/>
</dbReference>
<evidence type="ECO:0000256" key="1">
    <source>
        <dbReference type="ARBA" id="ARBA00001947"/>
    </source>
</evidence>
<organism evidence="5 6">
    <name type="scientific">candidate division WS6 bacterium 34_10</name>
    <dbReference type="NCBI Taxonomy" id="1641389"/>
    <lineage>
        <taxon>Bacteria</taxon>
        <taxon>Candidatus Dojkabacteria</taxon>
    </lineage>
</organism>
<proteinExistence type="predicted"/>